<dbReference type="Gene3D" id="3.30.310.70">
    <property type="entry name" value="TT1751-like domain"/>
    <property type="match status" value="1"/>
</dbReference>
<reference evidence="3" key="1">
    <citation type="submission" date="2017-09" db="EMBL/GenBank/DDBJ databases">
        <title>Genome sequence of Nannocystis excedens DSM 71.</title>
        <authorList>
            <person name="Blom J."/>
        </authorList>
    </citation>
    <scope>NUCLEOTIDE SEQUENCE [LARGE SCALE GENOMIC DNA]</scope>
    <source>
        <strain evidence="3">type strain: E19</strain>
    </source>
</reference>
<dbReference type="PIRSF" id="PIRSF021774">
    <property type="entry name" value="UCP021774"/>
    <property type="match status" value="1"/>
</dbReference>
<organism evidence="2 3">
    <name type="scientific">Hartmannibacter diazotrophicus</name>
    <dbReference type="NCBI Taxonomy" id="1482074"/>
    <lineage>
        <taxon>Bacteria</taxon>
        <taxon>Pseudomonadati</taxon>
        <taxon>Pseudomonadota</taxon>
        <taxon>Alphaproteobacteria</taxon>
        <taxon>Hyphomicrobiales</taxon>
        <taxon>Pleomorphomonadaceae</taxon>
        <taxon>Hartmannibacter</taxon>
    </lineage>
</organism>
<dbReference type="PANTHER" id="PTHR38342:SF1">
    <property type="entry name" value="SLR5037 PROTEIN"/>
    <property type="match status" value="1"/>
</dbReference>
<dbReference type="EMBL" id="LT960614">
    <property type="protein sequence ID" value="SON53592.1"/>
    <property type="molecule type" value="Genomic_DNA"/>
</dbReference>
<evidence type="ECO:0000259" key="1">
    <source>
        <dbReference type="Pfam" id="PF03625"/>
    </source>
</evidence>
<dbReference type="AlphaFoldDB" id="A0A2C9CZS7"/>
<protein>
    <recommendedName>
        <fullName evidence="1">DUF302 domain-containing protein</fullName>
    </recommendedName>
</protein>
<dbReference type="CDD" id="cd14797">
    <property type="entry name" value="DUF302"/>
    <property type="match status" value="1"/>
</dbReference>
<accession>A0A2C9CZS7</accession>
<proteinExistence type="predicted"/>
<gene>
    <name evidence="2" type="ORF">HDIA_0051</name>
</gene>
<dbReference type="Pfam" id="PF03625">
    <property type="entry name" value="DUF302"/>
    <property type="match status" value="1"/>
</dbReference>
<dbReference type="OrthoDB" id="9791067at2"/>
<evidence type="ECO:0000313" key="2">
    <source>
        <dbReference type="EMBL" id="SON53592.1"/>
    </source>
</evidence>
<dbReference type="InterPro" id="IPR005180">
    <property type="entry name" value="DUF302"/>
</dbReference>
<name>A0A2C9CZS7_9HYPH</name>
<dbReference type="Proteomes" id="UP000223606">
    <property type="component" value="Chromosome 1"/>
</dbReference>
<dbReference type="SUPFAM" id="SSF103247">
    <property type="entry name" value="TT1751-like"/>
    <property type="match status" value="1"/>
</dbReference>
<dbReference type="RefSeq" id="WP_099553293.1">
    <property type="nucleotide sequence ID" value="NZ_LT960614.1"/>
</dbReference>
<dbReference type="InterPro" id="IPR016796">
    <property type="entry name" value="UCP021774"/>
</dbReference>
<dbReference type="PANTHER" id="PTHR38342">
    <property type="entry name" value="SLR5037 PROTEIN"/>
    <property type="match status" value="1"/>
</dbReference>
<dbReference type="InterPro" id="IPR035923">
    <property type="entry name" value="TT1751-like_sf"/>
</dbReference>
<sequence>MSYHFTTTLNQPFEQAVETVTAALKEKGFGVLTTIDVKATLKAKIGAEFRPYVILGACNPGFAFKALQAEPKIGTMLPCNVVVEEKGDHVEVSAIDPMASMQAVDNPALGAVATEVRDLLKSVVDDLAAKAKAA</sequence>
<keyword evidence="3" id="KW-1185">Reference proteome</keyword>
<evidence type="ECO:0000313" key="3">
    <source>
        <dbReference type="Proteomes" id="UP000223606"/>
    </source>
</evidence>
<dbReference type="KEGG" id="hdi:HDIA_0051"/>
<feature type="domain" description="DUF302" evidence="1">
    <location>
        <begin position="35"/>
        <end position="97"/>
    </location>
</feature>